<evidence type="ECO:0000313" key="4">
    <source>
        <dbReference type="EMBL" id="RNA07625.1"/>
    </source>
</evidence>
<keyword evidence="2" id="KW-0472">Membrane</keyword>
<keyword evidence="5" id="KW-1185">Reference proteome</keyword>
<dbReference type="Proteomes" id="UP000276133">
    <property type="component" value="Unassembled WGS sequence"/>
</dbReference>
<evidence type="ECO:0000256" key="1">
    <source>
        <dbReference type="SAM" id="MobiDB-lite"/>
    </source>
</evidence>
<name>A0A3M7Q9J2_BRAPC</name>
<evidence type="ECO:0000256" key="3">
    <source>
        <dbReference type="SAM" id="SignalP"/>
    </source>
</evidence>
<keyword evidence="3" id="KW-0732">Signal</keyword>
<evidence type="ECO:0000256" key="2">
    <source>
        <dbReference type="SAM" id="Phobius"/>
    </source>
</evidence>
<gene>
    <name evidence="4" type="ORF">BpHYR1_013117</name>
</gene>
<feature type="signal peptide" evidence="3">
    <location>
        <begin position="1"/>
        <end position="19"/>
    </location>
</feature>
<reference evidence="4 5" key="1">
    <citation type="journal article" date="2018" name="Sci. Rep.">
        <title>Genomic signatures of local adaptation to the degree of environmental predictability in rotifers.</title>
        <authorList>
            <person name="Franch-Gras L."/>
            <person name="Hahn C."/>
            <person name="Garcia-Roger E.M."/>
            <person name="Carmona M.J."/>
            <person name="Serra M."/>
            <person name="Gomez A."/>
        </authorList>
    </citation>
    <scope>NUCLEOTIDE SEQUENCE [LARGE SCALE GENOMIC DNA]</scope>
    <source>
        <strain evidence="4">HYR1</strain>
    </source>
</reference>
<accession>A0A3M7Q9J2</accession>
<feature type="region of interest" description="Disordered" evidence="1">
    <location>
        <begin position="406"/>
        <end position="431"/>
    </location>
</feature>
<feature type="compositionally biased region" description="Low complexity" evidence="1">
    <location>
        <begin position="406"/>
        <end position="423"/>
    </location>
</feature>
<feature type="transmembrane region" description="Helical" evidence="2">
    <location>
        <begin position="232"/>
        <end position="256"/>
    </location>
</feature>
<keyword evidence="2" id="KW-0812">Transmembrane</keyword>
<dbReference type="AlphaFoldDB" id="A0A3M7Q9J2"/>
<feature type="region of interest" description="Disordered" evidence="1">
    <location>
        <begin position="347"/>
        <end position="375"/>
    </location>
</feature>
<organism evidence="4 5">
    <name type="scientific">Brachionus plicatilis</name>
    <name type="common">Marine rotifer</name>
    <name type="synonym">Brachionus muelleri</name>
    <dbReference type="NCBI Taxonomy" id="10195"/>
    <lineage>
        <taxon>Eukaryota</taxon>
        <taxon>Metazoa</taxon>
        <taxon>Spiralia</taxon>
        <taxon>Gnathifera</taxon>
        <taxon>Rotifera</taxon>
        <taxon>Eurotatoria</taxon>
        <taxon>Monogononta</taxon>
        <taxon>Pseudotrocha</taxon>
        <taxon>Ploima</taxon>
        <taxon>Brachionidae</taxon>
        <taxon>Brachionus</taxon>
    </lineage>
</organism>
<feature type="chain" id="PRO_5018174367" evidence="3">
    <location>
        <begin position="20"/>
        <end position="431"/>
    </location>
</feature>
<dbReference type="OrthoDB" id="10446782at2759"/>
<evidence type="ECO:0000313" key="5">
    <source>
        <dbReference type="Proteomes" id="UP000276133"/>
    </source>
</evidence>
<comment type="caution">
    <text evidence="4">The sequence shown here is derived from an EMBL/GenBank/DDBJ whole genome shotgun (WGS) entry which is preliminary data.</text>
</comment>
<dbReference type="EMBL" id="REGN01006975">
    <property type="protein sequence ID" value="RNA07625.1"/>
    <property type="molecule type" value="Genomic_DNA"/>
</dbReference>
<keyword evidence="2" id="KW-1133">Transmembrane helix</keyword>
<proteinExistence type="predicted"/>
<sequence length="431" mass="49381">MRPNHFALFFFLSFGSVLSSSSKKHQQQLKHAKPNYKTTCSDYYDVFNPHVESRLIMSSSVQASSVSSLSQAYAIFYQQCAQDHTFSLINDSLLEINWKYQFFESPHCIRVDIDFGNVTKFKNSLHYAYYMFSYRELGKANIFLKRNEIIDPVNTLVINRVHLRPYIVCVSFYKQNPQFSENSTECVQMSRALLEDERVHDVELCVDIDTPTHFLSALNSDSHGINGIDRELVMVIFILVLLVLVLVVITIAHYFIKQPRRKYFESIHNYLAKKSSQLNSGNHSAIQSNVGSHSSLVCKEKNHHPAITVTDYSKSVNFQEEPRDTEPLLSKCSPVKNDFKKAEFTIGETIPEESPNNSQVRMDQANKAQEPEENEECIKTISHLLDDKPWSSSQAQFDLNNRHSKSSSLFSANANNNHSNNNSRVHFALES</sequence>
<protein>
    <submittedName>
        <fullName evidence="4">Uncharacterized protein</fullName>
    </submittedName>
</protein>